<proteinExistence type="predicted"/>
<evidence type="ECO:0000313" key="2">
    <source>
        <dbReference type="Proteomes" id="UP000466431"/>
    </source>
</evidence>
<protein>
    <submittedName>
        <fullName evidence="1">Uncharacterized protein</fullName>
    </submittedName>
</protein>
<gene>
    <name evidence="1" type="ORF">MCEL_17160</name>
</gene>
<dbReference type="AlphaFoldDB" id="A0A1X0BV90"/>
<dbReference type="KEGG" id="mcee:MCEL_17160"/>
<sequence>MDPDARDKELAELKDRVQRLWDEVFPQGGGPSLAKGFAEIRRELADLRTSSVTSIQELDKKINKTIDVLARLQEIAEKGQRGGRTQQAGM</sequence>
<organism evidence="1 2">
    <name type="scientific">Mycolicibacterium celeriflavum</name>
    <name type="common">Mycobacterium celeriflavum</name>
    <dbReference type="NCBI Taxonomy" id="1249101"/>
    <lineage>
        <taxon>Bacteria</taxon>
        <taxon>Bacillati</taxon>
        <taxon>Actinomycetota</taxon>
        <taxon>Actinomycetes</taxon>
        <taxon>Mycobacteriales</taxon>
        <taxon>Mycobacteriaceae</taxon>
        <taxon>Mycolicibacterium</taxon>
    </lineage>
</organism>
<evidence type="ECO:0000313" key="1">
    <source>
        <dbReference type="EMBL" id="BBY43421.1"/>
    </source>
</evidence>
<dbReference type="RefSeq" id="WP_067214225.1">
    <property type="nucleotide sequence ID" value="NZ_AP022591.1"/>
</dbReference>
<accession>A0A1X0BV90</accession>
<name>A0A1X0BV90_MYCCF</name>
<keyword evidence="2" id="KW-1185">Reference proteome</keyword>
<dbReference type="Proteomes" id="UP000466431">
    <property type="component" value="Chromosome"/>
</dbReference>
<reference evidence="1 2" key="1">
    <citation type="journal article" date="2019" name="Emerg. Microbes Infect.">
        <title>Comprehensive subspecies identification of 175 nontuberculous mycobacteria species based on 7547 genomic profiles.</title>
        <authorList>
            <person name="Matsumoto Y."/>
            <person name="Kinjo T."/>
            <person name="Motooka D."/>
            <person name="Nabeya D."/>
            <person name="Jung N."/>
            <person name="Uechi K."/>
            <person name="Horii T."/>
            <person name="Iida T."/>
            <person name="Fujita J."/>
            <person name="Nakamura S."/>
        </authorList>
    </citation>
    <scope>NUCLEOTIDE SEQUENCE [LARGE SCALE GENOMIC DNA]</scope>
    <source>
        <strain evidence="1 2">JCM 18439</strain>
    </source>
</reference>
<dbReference type="EMBL" id="AP022591">
    <property type="protein sequence ID" value="BBY43421.1"/>
    <property type="molecule type" value="Genomic_DNA"/>
</dbReference>